<dbReference type="CDD" id="cd04886">
    <property type="entry name" value="ACT_ThrD-II-like"/>
    <property type="match status" value="1"/>
</dbReference>
<dbReference type="InterPro" id="IPR001926">
    <property type="entry name" value="TrpB-like_PALP"/>
</dbReference>
<organism evidence="7 8">
    <name type="scientific">Thalassobaculum litoreum DSM 18839</name>
    <dbReference type="NCBI Taxonomy" id="1123362"/>
    <lineage>
        <taxon>Bacteria</taxon>
        <taxon>Pseudomonadati</taxon>
        <taxon>Pseudomonadota</taxon>
        <taxon>Alphaproteobacteria</taxon>
        <taxon>Rhodospirillales</taxon>
        <taxon>Thalassobaculaceae</taxon>
        <taxon>Thalassobaculum</taxon>
    </lineage>
</organism>
<dbReference type="NCBIfam" id="TIGR01127">
    <property type="entry name" value="ilvA_1Cterm"/>
    <property type="match status" value="1"/>
</dbReference>
<comment type="catalytic activity">
    <reaction evidence="5">
        <text>L-serine = pyruvate + NH4(+)</text>
        <dbReference type="Rhea" id="RHEA:19169"/>
        <dbReference type="ChEBI" id="CHEBI:15361"/>
        <dbReference type="ChEBI" id="CHEBI:28938"/>
        <dbReference type="ChEBI" id="CHEBI:33384"/>
        <dbReference type="EC" id="4.3.1.17"/>
    </reaction>
</comment>
<dbReference type="SUPFAM" id="SSF55021">
    <property type="entry name" value="ACT-like"/>
    <property type="match status" value="1"/>
</dbReference>
<dbReference type="PANTHER" id="PTHR48078:SF6">
    <property type="entry name" value="L-THREONINE DEHYDRATASE CATABOLIC TDCB"/>
    <property type="match status" value="1"/>
</dbReference>
<dbReference type="GO" id="GO:0003941">
    <property type="term" value="F:L-serine ammonia-lyase activity"/>
    <property type="evidence" value="ECO:0007669"/>
    <property type="project" value="UniProtKB-EC"/>
</dbReference>
<evidence type="ECO:0000256" key="1">
    <source>
        <dbReference type="ARBA" id="ARBA00001933"/>
    </source>
</evidence>
<dbReference type="FunFam" id="3.40.50.1100:FF:000005">
    <property type="entry name" value="Threonine dehydratase catabolic"/>
    <property type="match status" value="1"/>
</dbReference>
<dbReference type="Pfam" id="PF00291">
    <property type="entry name" value="PALP"/>
    <property type="match status" value="1"/>
</dbReference>
<dbReference type="SUPFAM" id="SSF53686">
    <property type="entry name" value="Tryptophan synthase beta subunit-like PLP-dependent enzymes"/>
    <property type="match status" value="1"/>
</dbReference>
<feature type="domain" description="ACT" evidence="6">
    <location>
        <begin position="337"/>
        <end position="415"/>
    </location>
</feature>
<accession>A0A8G2BE99</accession>
<keyword evidence="3" id="KW-0663">Pyridoxal phosphate</keyword>
<dbReference type="GO" id="GO:0004794">
    <property type="term" value="F:threonine deaminase activity"/>
    <property type="evidence" value="ECO:0007669"/>
    <property type="project" value="InterPro"/>
</dbReference>
<dbReference type="RefSeq" id="WP_093147815.1">
    <property type="nucleotide sequence ID" value="NZ_FNBW01000001.1"/>
</dbReference>
<dbReference type="InterPro" id="IPR036052">
    <property type="entry name" value="TrpB-like_PALP_sf"/>
</dbReference>
<comment type="caution">
    <text evidence="7">The sequence shown here is derived from an EMBL/GenBank/DDBJ whole genome shotgun (WGS) entry which is preliminary data.</text>
</comment>
<dbReference type="AlphaFoldDB" id="A0A8G2BE99"/>
<sequence length="420" mass="44273">MTTSPETLPADLPVTPEMVEDAARLLDGAVLRTPLIEAPNLSATLDCALSLKLENLQHTSSFKVRGSFVKLQGLTGAERRRGVVAMSAGNHAQGVAYHAARLGIPATIVMPATTPFSKVERTRAHGARIVLEGRTVADCVARTQALIDGEGLVPVHPYDDPDIIRGQGTLGLEIDADGGHVDSVIVPIGGGGMMAGMAVALKARRPDIRMIGVQVDSYPSMYDAVKGLPNRAGGSTLAEGIAVKEPGVLTRRIIAALVDEIILVPERAIERAVQLLVEQQRVVAEGAGAAGIAALLHAPERFAGQSVATVICGGNIDSRLLSSVLMRGLVRDGRLIRLRLEIHDEPGMLATVAETIGKTGGNIVEVLHQRMFQDTPIKNADLDVVVETRNPAHVDEILARFVELGIEARLLGTEAGPGSG</sequence>
<evidence type="ECO:0000313" key="7">
    <source>
        <dbReference type="EMBL" id="SDF14623.1"/>
    </source>
</evidence>
<dbReference type="GO" id="GO:0006567">
    <property type="term" value="P:L-threonine catabolic process"/>
    <property type="evidence" value="ECO:0007669"/>
    <property type="project" value="InterPro"/>
</dbReference>
<protein>
    <submittedName>
        <fullName evidence="7">Threonine dehydratase</fullName>
    </submittedName>
</protein>
<comment type="similarity">
    <text evidence="2">Belongs to the serine/threonine dehydratase family.</text>
</comment>
<dbReference type="PANTHER" id="PTHR48078">
    <property type="entry name" value="THREONINE DEHYDRATASE, MITOCHONDRIAL-RELATED"/>
    <property type="match status" value="1"/>
</dbReference>
<dbReference type="GO" id="GO:0006565">
    <property type="term" value="P:L-serine catabolic process"/>
    <property type="evidence" value="ECO:0007669"/>
    <property type="project" value="TreeGrafter"/>
</dbReference>
<dbReference type="InterPro" id="IPR050147">
    <property type="entry name" value="Ser/Thr_Dehydratase"/>
</dbReference>
<dbReference type="NCBIfam" id="NF005600">
    <property type="entry name" value="PRK07334.1"/>
    <property type="match status" value="1"/>
</dbReference>
<dbReference type="OrthoDB" id="9811476at2"/>
<dbReference type="CDD" id="cd01562">
    <property type="entry name" value="Thr-dehyd"/>
    <property type="match status" value="1"/>
</dbReference>
<dbReference type="Gene3D" id="3.40.50.1100">
    <property type="match status" value="2"/>
</dbReference>
<name>A0A8G2BE99_9PROT</name>
<dbReference type="InterPro" id="IPR005789">
    <property type="entry name" value="Thr_deHydtase_catblc"/>
</dbReference>
<keyword evidence="4" id="KW-0456">Lyase</keyword>
<evidence type="ECO:0000259" key="6">
    <source>
        <dbReference type="PROSITE" id="PS51671"/>
    </source>
</evidence>
<dbReference type="InterPro" id="IPR002912">
    <property type="entry name" value="ACT_dom"/>
</dbReference>
<comment type="cofactor">
    <cofactor evidence="1">
        <name>pyridoxal 5'-phosphate</name>
        <dbReference type="ChEBI" id="CHEBI:597326"/>
    </cofactor>
</comment>
<dbReference type="InterPro" id="IPR044561">
    <property type="entry name" value="ACT_ThrD-II-like"/>
</dbReference>
<gene>
    <name evidence="7" type="ORF">SAMN05660686_00449</name>
</gene>
<dbReference type="InterPro" id="IPR045865">
    <property type="entry name" value="ACT-like_dom_sf"/>
</dbReference>
<keyword evidence="8" id="KW-1185">Reference proteome</keyword>
<dbReference type="GO" id="GO:0009097">
    <property type="term" value="P:isoleucine biosynthetic process"/>
    <property type="evidence" value="ECO:0007669"/>
    <property type="project" value="TreeGrafter"/>
</dbReference>
<evidence type="ECO:0000256" key="4">
    <source>
        <dbReference type="ARBA" id="ARBA00023239"/>
    </source>
</evidence>
<evidence type="ECO:0000256" key="2">
    <source>
        <dbReference type="ARBA" id="ARBA00010869"/>
    </source>
</evidence>
<evidence type="ECO:0000256" key="3">
    <source>
        <dbReference type="ARBA" id="ARBA00022898"/>
    </source>
</evidence>
<dbReference type="EMBL" id="FNBW01000001">
    <property type="protein sequence ID" value="SDF14623.1"/>
    <property type="molecule type" value="Genomic_DNA"/>
</dbReference>
<dbReference type="Proteomes" id="UP000198615">
    <property type="component" value="Unassembled WGS sequence"/>
</dbReference>
<proteinExistence type="inferred from homology"/>
<dbReference type="PROSITE" id="PS51671">
    <property type="entry name" value="ACT"/>
    <property type="match status" value="1"/>
</dbReference>
<reference evidence="7 8" key="1">
    <citation type="submission" date="2016-10" db="EMBL/GenBank/DDBJ databases">
        <authorList>
            <person name="Varghese N."/>
            <person name="Submissions S."/>
        </authorList>
    </citation>
    <scope>NUCLEOTIDE SEQUENCE [LARGE SCALE GENOMIC DNA]</scope>
    <source>
        <strain evidence="7 8">DSM 18839</strain>
    </source>
</reference>
<evidence type="ECO:0000313" key="8">
    <source>
        <dbReference type="Proteomes" id="UP000198615"/>
    </source>
</evidence>
<evidence type="ECO:0000256" key="5">
    <source>
        <dbReference type="ARBA" id="ARBA00049406"/>
    </source>
</evidence>